<dbReference type="PROSITE" id="PS50222">
    <property type="entry name" value="EF_HAND_2"/>
    <property type="match status" value="1"/>
</dbReference>
<dbReference type="Pfam" id="PF13202">
    <property type="entry name" value="EF-hand_5"/>
    <property type="match status" value="2"/>
</dbReference>
<evidence type="ECO:0000313" key="2">
    <source>
        <dbReference type="EMBL" id="MBZ0155976.1"/>
    </source>
</evidence>
<dbReference type="Gene3D" id="1.10.238.10">
    <property type="entry name" value="EF-hand"/>
    <property type="match status" value="1"/>
</dbReference>
<evidence type="ECO:0000259" key="1">
    <source>
        <dbReference type="PROSITE" id="PS50222"/>
    </source>
</evidence>
<sequence>MYSVSGMNTIFSGVSQLSSMTDKILQKKDANADSVMDSGEATGIFKDLFSKIDTNGDSELDSSELNSGFIARKIDALSSHLISVKDADGDGLLTASELGFTNDDFSKIDTNGDGKADKSELNTASPLMMELNKTLNMLKQVSSAVSGTGISIAA</sequence>
<reference evidence="2" key="1">
    <citation type="journal article" date="2021" name="bioRxiv">
        <title>Unraveling nitrogen, sulfur and carbon metabolic pathways and microbial community transcriptional responses to substrate deprivation and toxicity stresses in a bioreactor mimicking anoxic brackish coastal sediment conditions.</title>
        <authorList>
            <person name="Martins P.D."/>
            <person name="Echeveste M.J."/>
            <person name="Arshad A."/>
            <person name="Kurth J."/>
            <person name="Ouboter H."/>
            <person name="Jetten M.S.M."/>
            <person name="Welte C.U."/>
        </authorList>
    </citation>
    <scope>NUCLEOTIDE SEQUENCE</scope>
    <source>
        <strain evidence="2">MAG_39</strain>
    </source>
</reference>
<reference evidence="2" key="2">
    <citation type="submission" date="2021-08" db="EMBL/GenBank/DDBJ databases">
        <authorList>
            <person name="Dalcin Martins P."/>
        </authorList>
    </citation>
    <scope>NUCLEOTIDE SEQUENCE</scope>
    <source>
        <strain evidence="2">MAG_39</strain>
    </source>
</reference>
<feature type="domain" description="EF-hand" evidence="1">
    <location>
        <begin position="40"/>
        <end position="75"/>
    </location>
</feature>
<evidence type="ECO:0000313" key="3">
    <source>
        <dbReference type="Proteomes" id="UP000705867"/>
    </source>
</evidence>
<dbReference type="InterPro" id="IPR011992">
    <property type="entry name" value="EF-hand-dom_pair"/>
</dbReference>
<dbReference type="Proteomes" id="UP000705867">
    <property type="component" value="Unassembled WGS sequence"/>
</dbReference>
<dbReference type="AlphaFoldDB" id="A0A953JDZ2"/>
<accession>A0A953JDZ2</accession>
<proteinExistence type="predicted"/>
<dbReference type="InterPro" id="IPR002048">
    <property type="entry name" value="EF_hand_dom"/>
</dbReference>
<organism evidence="2 3">
    <name type="scientific">Candidatus Nitrobium versatile</name>
    <dbReference type="NCBI Taxonomy" id="2884831"/>
    <lineage>
        <taxon>Bacteria</taxon>
        <taxon>Pseudomonadati</taxon>
        <taxon>Nitrospirota</taxon>
        <taxon>Nitrospiria</taxon>
        <taxon>Nitrospirales</taxon>
        <taxon>Nitrospiraceae</taxon>
        <taxon>Candidatus Nitrobium</taxon>
    </lineage>
</organism>
<dbReference type="GO" id="GO:0005509">
    <property type="term" value="F:calcium ion binding"/>
    <property type="evidence" value="ECO:0007669"/>
    <property type="project" value="InterPro"/>
</dbReference>
<dbReference type="EMBL" id="JAIOIV010000058">
    <property type="protein sequence ID" value="MBZ0155976.1"/>
    <property type="molecule type" value="Genomic_DNA"/>
</dbReference>
<gene>
    <name evidence="2" type="ORF">K8I29_07140</name>
</gene>
<name>A0A953JDZ2_9BACT</name>
<comment type="caution">
    <text evidence="2">The sequence shown here is derived from an EMBL/GenBank/DDBJ whole genome shotgun (WGS) entry which is preliminary data.</text>
</comment>
<protein>
    <recommendedName>
        <fullName evidence="1">EF-hand domain-containing protein</fullName>
    </recommendedName>
</protein>
<dbReference type="SUPFAM" id="SSF47473">
    <property type="entry name" value="EF-hand"/>
    <property type="match status" value="1"/>
</dbReference>